<dbReference type="PANTHER" id="PTHR15137:SF9">
    <property type="entry name" value="TRANSCRIPTION INITIATION FACTOR TFIID SUBUNIT 2"/>
    <property type="match status" value="1"/>
</dbReference>
<keyword evidence="3" id="KW-1185">Reference proteome</keyword>
<gene>
    <name evidence="2" type="ORF">ACFSVN_12745</name>
</gene>
<dbReference type="InterPro" id="IPR037813">
    <property type="entry name" value="TAF2"/>
</dbReference>
<dbReference type="SUPFAM" id="SSF48371">
    <property type="entry name" value="ARM repeat"/>
    <property type="match status" value="1"/>
</dbReference>
<evidence type="ECO:0000256" key="1">
    <source>
        <dbReference type="SAM" id="SignalP"/>
    </source>
</evidence>
<name>A0ABW5JMD5_9BACT</name>
<dbReference type="InterPro" id="IPR016024">
    <property type="entry name" value="ARM-type_fold"/>
</dbReference>
<dbReference type="Gene3D" id="1.25.10.10">
    <property type="entry name" value="Leucine-rich Repeat Variant"/>
    <property type="match status" value="1"/>
</dbReference>
<dbReference type="PANTHER" id="PTHR15137">
    <property type="entry name" value="TRANSCRIPTION INITIATION FACTOR TFIID"/>
    <property type="match status" value="1"/>
</dbReference>
<dbReference type="Gene3D" id="2.60.40.1730">
    <property type="entry name" value="tricorn interacting facor f3 domain"/>
    <property type="match status" value="1"/>
</dbReference>
<keyword evidence="1" id="KW-0732">Signal</keyword>
<accession>A0ABW5JMD5</accession>
<evidence type="ECO:0000313" key="2">
    <source>
        <dbReference type="EMBL" id="MFD2533315.1"/>
    </source>
</evidence>
<reference evidence="3" key="1">
    <citation type="journal article" date="2019" name="Int. J. Syst. Evol. Microbiol.">
        <title>The Global Catalogue of Microorganisms (GCM) 10K type strain sequencing project: providing services to taxonomists for standard genome sequencing and annotation.</title>
        <authorList>
            <consortium name="The Broad Institute Genomics Platform"/>
            <consortium name="The Broad Institute Genome Sequencing Center for Infectious Disease"/>
            <person name="Wu L."/>
            <person name="Ma J."/>
        </authorList>
    </citation>
    <scope>NUCLEOTIDE SEQUENCE [LARGE SCALE GENOMIC DNA]</scope>
    <source>
        <strain evidence="3">KCTC 52042</strain>
    </source>
</reference>
<dbReference type="Proteomes" id="UP001597460">
    <property type="component" value="Unassembled WGS sequence"/>
</dbReference>
<feature type="chain" id="PRO_5045890795" evidence="1">
    <location>
        <begin position="21"/>
        <end position="758"/>
    </location>
</feature>
<dbReference type="EMBL" id="JBHULI010000025">
    <property type="protein sequence ID" value="MFD2533315.1"/>
    <property type="molecule type" value="Genomic_DNA"/>
</dbReference>
<organism evidence="2 3">
    <name type="scientific">Gracilimonas halophila</name>
    <dbReference type="NCBI Taxonomy" id="1834464"/>
    <lineage>
        <taxon>Bacteria</taxon>
        <taxon>Pseudomonadati</taxon>
        <taxon>Balneolota</taxon>
        <taxon>Balneolia</taxon>
        <taxon>Balneolales</taxon>
        <taxon>Balneolaceae</taxon>
        <taxon>Gracilimonas</taxon>
    </lineage>
</organism>
<sequence>MKKGLLTLIVLVFTSSWAFSQQNAADWQYVSYPELPFVLDHISLDLTLESSEPLIEGVGNYLITSRKPGLTEIVFNSADMDIQSVTFEGNETEYRISSDSLIIQLPDTLQRGNTMEMVITWKSSSSYGVIQDVYGNMWTSLNPKGRYHWLPVPDHPEVATTLEAFVTIPADRELVFNGTLVGDELVSTDEKVLEWSSEVPVSVTGLSLAMGDFVRSSARSGIKEVSFYSSENTLLPEVRDGLLSIAVSSMKEYERKLSFEFPYESLNIIVLPDNHWEEIQTGAGIIYLYQNLGSLPTQLRRGIAEQWFGNFHRYLDAPDNKYEFLKVMLAGTSNIQQLNNPDGLQSIYRWNLWEKGFDALEDDHLKTVIRESLAELVQQYSGVTGWNEYADFWYDESGLFWEVLPEFELRESQKEEEYVYGVEYIYDEMTSALTLVFEAKGEPIGSLVTVDVTEFGFTDTSRTDITFTGALDSVEVEISSGIDYLTLKPAYDTDLDIRFEEQKPFMFWIRQLRDQSSENQIQAAKALQNFTDNPDLQLAIRDALQGEDNANVRAAMLETLSVLTKDASGTEETFLGNLNSDNLSIQLSGLRALANYTENENVAFQVRNTLLRAERDTVFNVALETYQQIVPASDLLSAAERLGQNEQGDKKAIKILKVAAPADTSNKSMIMADRYALGEYPHSIREEALALLIEFEENEDYWQQTLEIFQEDRDPRIRNLSLDAVKYLSESDRTELLENRAKEELDPRVLSKIRELQQ</sequence>
<evidence type="ECO:0000313" key="3">
    <source>
        <dbReference type="Proteomes" id="UP001597460"/>
    </source>
</evidence>
<protein>
    <submittedName>
        <fullName evidence="2">Uncharacterized protein</fullName>
    </submittedName>
</protein>
<dbReference type="RefSeq" id="WP_390303384.1">
    <property type="nucleotide sequence ID" value="NZ_JBHULI010000025.1"/>
</dbReference>
<proteinExistence type="predicted"/>
<dbReference type="InterPro" id="IPR011989">
    <property type="entry name" value="ARM-like"/>
</dbReference>
<feature type="signal peptide" evidence="1">
    <location>
        <begin position="1"/>
        <end position="20"/>
    </location>
</feature>
<comment type="caution">
    <text evidence="2">The sequence shown here is derived from an EMBL/GenBank/DDBJ whole genome shotgun (WGS) entry which is preliminary data.</text>
</comment>
<dbReference type="InterPro" id="IPR042097">
    <property type="entry name" value="Aminopeptidase_N-like_N_sf"/>
</dbReference>
<dbReference type="SUPFAM" id="SSF63737">
    <property type="entry name" value="Leukotriene A4 hydrolase N-terminal domain"/>
    <property type="match status" value="1"/>
</dbReference>